<gene>
    <name evidence="1" type="ORF">P5S46_16200</name>
</gene>
<dbReference type="RefSeq" id="WP_102948874.1">
    <property type="nucleotide sequence ID" value="NZ_CP120942.1"/>
</dbReference>
<sequence length="64" mass="7079">MITVTDTKGQKHHLALDAIAKVSEASLSSRWHGIRSYIKTFDGDELGVREDAQQVLAQIEARSV</sequence>
<name>A0AAJ5Z727_AERCA</name>
<dbReference type="EMBL" id="CP120942">
    <property type="protein sequence ID" value="WFF97184.1"/>
    <property type="molecule type" value="Genomic_DNA"/>
</dbReference>
<dbReference type="Proteomes" id="UP001218423">
    <property type="component" value="Chromosome"/>
</dbReference>
<evidence type="ECO:0000313" key="2">
    <source>
        <dbReference type="Proteomes" id="UP001218423"/>
    </source>
</evidence>
<evidence type="ECO:0000313" key="1">
    <source>
        <dbReference type="EMBL" id="WFF97184.1"/>
    </source>
</evidence>
<dbReference type="AlphaFoldDB" id="A0AAJ5Z727"/>
<protein>
    <submittedName>
        <fullName evidence="1">Uncharacterized protein</fullName>
    </submittedName>
</protein>
<accession>A0AAJ5Z727</accession>
<organism evidence="1 2">
    <name type="scientific">Aeromonas caviae</name>
    <name type="common">Aeromonas punctata</name>
    <dbReference type="NCBI Taxonomy" id="648"/>
    <lineage>
        <taxon>Bacteria</taxon>
        <taxon>Pseudomonadati</taxon>
        <taxon>Pseudomonadota</taxon>
        <taxon>Gammaproteobacteria</taxon>
        <taxon>Aeromonadales</taxon>
        <taxon>Aeromonadaceae</taxon>
        <taxon>Aeromonas</taxon>
    </lineage>
</organism>
<proteinExistence type="predicted"/>
<reference evidence="1" key="1">
    <citation type="submission" date="2023-03" db="EMBL/GenBank/DDBJ databases">
        <title>Aeromonas caviae strain AC1520.</title>
        <authorList>
            <person name="Xie T."/>
            <person name="Zhang Q."/>
            <person name="Deng J."/>
            <person name="Li X."/>
        </authorList>
    </citation>
    <scope>NUCLEOTIDE SEQUENCE</scope>
    <source>
        <strain evidence="1">AC1520</strain>
    </source>
</reference>